<keyword evidence="13" id="KW-1185">Reference proteome</keyword>
<evidence type="ECO:0000313" key="12">
    <source>
        <dbReference type="EMBL" id="AXF54756.1"/>
    </source>
</evidence>
<protein>
    <recommendedName>
        <fullName evidence="10">ComG operon protein 3</fullName>
    </recommendedName>
</protein>
<keyword evidence="10" id="KW-0813">Transport</keyword>
<keyword evidence="7" id="KW-0472">Membrane</keyword>
<comment type="function">
    <text evidence="10">Required for transformation and DNA binding.</text>
</comment>
<comment type="subunit">
    <text evidence="10">Homodimer.</text>
</comment>
<evidence type="ECO:0000256" key="11">
    <source>
        <dbReference type="PIRSR" id="PIRSR029928-50"/>
    </source>
</evidence>
<evidence type="ECO:0000256" key="9">
    <source>
        <dbReference type="ARBA" id="ARBA00043982"/>
    </source>
</evidence>
<dbReference type="GO" id="GO:0009986">
    <property type="term" value="C:cell surface"/>
    <property type="evidence" value="ECO:0007669"/>
    <property type="project" value="UniProtKB-SubCell"/>
</dbReference>
<dbReference type="PROSITE" id="PS00409">
    <property type="entry name" value="PROKAR_NTER_METHYL"/>
    <property type="match status" value="1"/>
</dbReference>
<evidence type="ECO:0000256" key="1">
    <source>
        <dbReference type="ARBA" id="ARBA00004162"/>
    </source>
</evidence>
<keyword evidence="5" id="KW-0812">Transmembrane</keyword>
<feature type="modified residue" description="N-methylphenylalanine" evidence="11">
    <location>
        <position position="8"/>
    </location>
</feature>
<comment type="similarity">
    <text evidence="9 10">Belongs to the ComGC family.</text>
</comment>
<feature type="chain" id="PRO_5035528312" description="ComG operon protein 3" evidence="11">
    <location>
        <begin position="8"/>
        <end position="98"/>
    </location>
</feature>
<keyword evidence="4 11" id="KW-0488">Methylation</keyword>
<keyword evidence="6" id="KW-1133">Transmembrane helix</keyword>
<dbReference type="InterPro" id="IPR012902">
    <property type="entry name" value="N_methyl_site"/>
</dbReference>
<keyword evidence="8 10" id="KW-0178">Competence</keyword>
<evidence type="ECO:0000256" key="6">
    <source>
        <dbReference type="ARBA" id="ARBA00022989"/>
    </source>
</evidence>
<comment type="subcellular location">
    <subcellularLocation>
        <location evidence="1">Cell membrane</location>
        <topology evidence="1">Single-pass membrane protein</topology>
    </subcellularLocation>
    <subcellularLocation>
        <location evidence="2">Cell surface</location>
    </subcellularLocation>
</comment>
<evidence type="ECO:0000256" key="7">
    <source>
        <dbReference type="ARBA" id="ARBA00023136"/>
    </source>
</evidence>
<dbReference type="NCBIfam" id="NF040999">
    <property type="entry name" value="pilin_ComGC"/>
    <property type="match status" value="1"/>
</dbReference>
<evidence type="ECO:0000256" key="3">
    <source>
        <dbReference type="ARBA" id="ARBA00022475"/>
    </source>
</evidence>
<dbReference type="NCBIfam" id="TIGR02532">
    <property type="entry name" value="IV_pilin_GFxxxE"/>
    <property type="match status" value="1"/>
</dbReference>
<proteinExistence type="inferred from homology"/>
<evidence type="ECO:0000256" key="10">
    <source>
        <dbReference type="PIRNR" id="PIRNR029928"/>
    </source>
</evidence>
<gene>
    <name evidence="12" type="ORF">DT065_01125</name>
</gene>
<dbReference type="Gene3D" id="3.30.700.10">
    <property type="entry name" value="Glycoprotein, Type 4 Pilin"/>
    <property type="match status" value="1"/>
</dbReference>
<dbReference type="KEGG" id="rue:DT065_01125"/>
<keyword evidence="3 10" id="KW-1003">Cell membrane</keyword>
<accession>A0A345BUX5</accession>
<evidence type="ECO:0000256" key="2">
    <source>
        <dbReference type="ARBA" id="ARBA00004241"/>
    </source>
</evidence>
<name>A0A345BUX5_9BACI</name>
<dbReference type="Pfam" id="PF07963">
    <property type="entry name" value="N_methyl"/>
    <property type="match status" value="1"/>
</dbReference>
<dbReference type="GO" id="GO:0030420">
    <property type="term" value="P:establishment of competence for transformation"/>
    <property type="evidence" value="ECO:0007669"/>
    <property type="project" value="UniProtKB-UniRule"/>
</dbReference>
<dbReference type="InterPro" id="IPR016940">
    <property type="entry name" value="ComGC"/>
</dbReference>
<dbReference type="InterPro" id="IPR045584">
    <property type="entry name" value="Pilin-like"/>
</dbReference>
<sequence length="98" mass="10528">MKIKDEGFTLIEMMIVLLIISILLLVAIPNMVQNSDVAQSKGCEATIDLVQAQVGSYKVAEGNYPSDISDLEGDYVDSVTCPDGTSLVFDGDEVKLGE</sequence>
<dbReference type="AlphaFoldDB" id="A0A345BUX5"/>
<evidence type="ECO:0000256" key="5">
    <source>
        <dbReference type="ARBA" id="ARBA00022692"/>
    </source>
</evidence>
<evidence type="ECO:0000256" key="8">
    <source>
        <dbReference type="ARBA" id="ARBA00023287"/>
    </source>
</evidence>
<dbReference type="Proteomes" id="UP000252100">
    <property type="component" value="Chromosome"/>
</dbReference>
<organism evidence="12 13">
    <name type="scientific">Salicibibacter kimchii</name>
    <dbReference type="NCBI Taxonomy" id="2099786"/>
    <lineage>
        <taxon>Bacteria</taxon>
        <taxon>Bacillati</taxon>
        <taxon>Bacillota</taxon>
        <taxon>Bacilli</taxon>
        <taxon>Bacillales</taxon>
        <taxon>Bacillaceae</taxon>
        <taxon>Salicibibacter</taxon>
    </lineage>
</organism>
<dbReference type="EMBL" id="CP031092">
    <property type="protein sequence ID" value="AXF54756.1"/>
    <property type="molecule type" value="Genomic_DNA"/>
</dbReference>
<evidence type="ECO:0000256" key="4">
    <source>
        <dbReference type="ARBA" id="ARBA00022481"/>
    </source>
</evidence>
<evidence type="ECO:0000313" key="13">
    <source>
        <dbReference type="Proteomes" id="UP000252100"/>
    </source>
</evidence>
<dbReference type="PIRSF" id="PIRSF029928">
    <property type="entry name" value="Late_competence_ComGC"/>
    <property type="match status" value="1"/>
</dbReference>
<feature type="propeptide" id="PRO_5035528313" evidence="11">
    <location>
        <begin position="1"/>
        <end position="7"/>
    </location>
</feature>
<dbReference type="SUPFAM" id="SSF54523">
    <property type="entry name" value="Pili subunits"/>
    <property type="match status" value="1"/>
</dbReference>
<reference evidence="12 13" key="1">
    <citation type="journal article" date="2018" name="J. Microbiol.">
        <title>Salicibibacter kimchii gen. nov., sp. nov., a moderately halophilic and alkalitolerant bacterium in the family Bacillaceae, isolated from kimchi.</title>
        <authorList>
            <person name="Jang J.Y."/>
            <person name="Oh Y.J."/>
            <person name="Lim S.K."/>
            <person name="Park H.K."/>
            <person name="Lee C."/>
            <person name="Kim J.Y."/>
            <person name="Lee M.A."/>
            <person name="Choi H.J."/>
        </authorList>
    </citation>
    <scope>NUCLEOTIDE SEQUENCE [LARGE SCALE GENOMIC DNA]</scope>
    <source>
        <strain evidence="12 13">NKC1-1</strain>
    </source>
</reference>
<dbReference type="OrthoDB" id="1798043at2"/>
<dbReference type="RefSeq" id="WP_114370126.1">
    <property type="nucleotide sequence ID" value="NZ_CP031092.1"/>
</dbReference>
<dbReference type="GO" id="GO:0005886">
    <property type="term" value="C:plasma membrane"/>
    <property type="evidence" value="ECO:0007669"/>
    <property type="project" value="UniProtKB-SubCell"/>
</dbReference>